<dbReference type="InterPro" id="IPR003661">
    <property type="entry name" value="HisK_dim/P_dom"/>
</dbReference>
<accession>A0A926S2R3</accession>
<feature type="domain" description="Response regulatory" evidence="7">
    <location>
        <begin position="386"/>
        <end position="503"/>
    </location>
</feature>
<dbReference type="InterPro" id="IPR001789">
    <property type="entry name" value="Sig_transdc_resp-reg_receiver"/>
</dbReference>
<dbReference type="InterPro" id="IPR003594">
    <property type="entry name" value="HATPase_dom"/>
</dbReference>
<dbReference type="PROSITE" id="PS50109">
    <property type="entry name" value="HIS_KIN"/>
    <property type="match status" value="1"/>
</dbReference>
<dbReference type="Gene3D" id="3.40.50.2300">
    <property type="match status" value="1"/>
</dbReference>
<dbReference type="SUPFAM" id="SSF55874">
    <property type="entry name" value="ATPase domain of HSP90 chaperone/DNA topoisomerase II/histidine kinase"/>
    <property type="match status" value="1"/>
</dbReference>
<dbReference type="CDD" id="cd00082">
    <property type="entry name" value="HisKA"/>
    <property type="match status" value="1"/>
</dbReference>
<dbReference type="AlphaFoldDB" id="A0A926S2R3"/>
<name>A0A926S2R3_9SPHI</name>
<evidence type="ECO:0000313" key="8">
    <source>
        <dbReference type="EMBL" id="MBD1395410.1"/>
    </source>
</evidence>
<feature type="domain" description="Histidine kinase" evidence="6">
    <location>
        <begin position="141"/>
        <end position="361"/>
    </location>
</feature>
<evidence type="ECO:0000256" key="1">
    <source>
        <dbReference type="ARBA" id="ARBA00000085"/>
    </source>
</evidence>
<dbReference type="Gene3D" id="3.30.450.20">
    <property type="entry name" value="PAS domain"/>
    <property type="match status" value="1"/>
</dbReference>
<dbReference type="InterPro" id="IPR004358">
    <property type="entry name" value="Sig_transdc_His_kin-like_C"/>
</dbReference>
<keyword evidence="4" id="KW-0902">Two-component regulatory system</keyword>
<dbReference type="Pfam" id="PF02518">
    <property type="entry name" value="HATPase_c"/>
    <property type="match status" value="1"/>
</dbReference>
<keyword evidence="9" id="KW-1185">Reference proteome</keyword>
<dbReference type="Pfam" id="PF00512">
    <property type="entry name" value="HisKA"/>
    <property type="match status" value="1"/>
</dbReference>
<dbReference type="SMART" id="SM00448">
    <property type="entry name" value="REC"/>
    <property type="match status" value="1"/>
</dbReference>
<evidence type="ECO:0000256" key="5">
    <source>
        <dbReference type="PROSITE-ProRule" id="PRU00169"/>
    </source>
</evidence>
<dbReference type="PROSITE" id="PS50110">
    <property type="entry name" value="RESPONSE_REGULATORY"/>
    <property type="match status" value="1"/>
</dbReference>
<dbReference type="Pfam" id="PF08447">
    <property type="entry name" value="PAS_3"/>
    <property type="match status" value="1"/>
</dbReference>
<dbReference type="FunFam" id="3.30.565.10:FF:000010">
    <property type="entry name" value="Sensor histidine kinase RcsC"/>
    <property type="match status" value="1"/>
</dbReference>
<evidence type="ECO:0000259" key="7">
    <source>
        <dbReference type="PROSITE" id="PS50110"/>
    </source>
</evidence>
<dbReference type="PANTHER" id="PTHR45339:SF1">
    <property type="entry name" value="HYBRID SIGNAL TRANSDUCTION HISTIDINE KINASE J"/>
    <property type="match status" value="1"/>
</dbReference>
<dbReference type="Pfam" id="PF00072">
    <property type="entry name" value="Response_reg"/>
    <property type="match status" value="1"/>
</dbReference>
<dbReference type="SMART" id="SM00387">
    <property type="entry name" value="HATPase_c"/>
    <property type="match status" value="1"/>
</dbReference>
<dbReference type="PRINTS" id="PR00344">
    <property type="entry name" value="BCTRLSENSOR"/>
</dbReference>
<dbReference type="PANTHER" id="PTHR45339">
    <property type="entry name" value="HYBRID SIGNAL TRANSDUCTION HISTIDINE KINASE J"/>
    <property type="match status" value="1"/>
</dbReference>
<dbReference type="SUPFAM" id="SSF52172">
    <property type="entry name" value="CheY-like"/>
    <property type="match status" value="1"/>
</dbReference>
<dbReference type="SUPFAM" id="SSF47384">
    <property type="entry name" value="Homodimeric domain of signal transducing histidine kinase"/>
    <property type="match status" value="1"/>
</dbReference>
<dbReference type="InterPro" id="IPR005467">
    <property type="entry name" value="His_kinase_dom"/>
</dbReference>
<feature type="modified residue" description="4-aspartylphosphate" evidence="5">
    <location>
        <position position="435"/>
    </location>
</feature>
<organism evidence="8 9">
    <name type="scientific">Mucilaginibacter glaciei</name>
    <dbReference type="NCBI Taxonomy" id="2772109"/>
    <lineage>
        <taxon>Bacteria</taxon>
        <taxon>Pseudomonadati</taxon>
        <taxon>Bacteroidota</taxon>
        <taxon>Sphingobacteriia</taxon>
        <taxon>Sphingobacteriales</taxon>
        <taxon>Sphingobacteriaceae</taxon>
        <taxon>Mucilaginibacter</taxon>
    </lineage>
</organism>
<dbReference type="EC" id="2.7.13.3" evidence="2"/>
<dbReference type="InterPro" id="IPR035965">
    <property type="entry name" value="PAS-like_dom_sf"/>
</dbReference>
<dbReference type="CDD" id="cd17546">
    <property type="entry name" value="REC_hyHK_CKI1_RcsC-like"/>
    <property type="match status" value="1"/>
</dbReference>
<dbReference type="CDD" id="cd16922">
    <property type="entry name" value="HATPase_EvgS-ArcB-TorS-like"/>
    <property type="match status" value="1"/>
</dbReference>
<gene>
    <name evidence="8" type="ORF">IDJ76_20070</name>
</gene>
<dbReference type="InterPro" id="IPR011006">
    <property type="entry name" value="CheY-like_superfamily"/>
</dbReference>
<evidence type="ECO:0000256" key="4">
    <source>
        <dbReference type="ARBA" id="ARBA00023012"/>
    </source>
</evidence>
<dbReference type="RefSeq" id="WP_191166030.1">
    <property type="nucleotide sequence ID" value="NZ_JACWMX010000012.1"/>
</dbReference>
<proteinExistence type="predicted"/>
<keyword evidence="3 5" id="KW-0597">Phosphoprotein</keyword>
<evidence type="ECO:0000256" key="2">
    <source>
        <dbReference type="ARBA" id="ARBA00012438"/>
    </source>
</evidence>
<dbReference type="Gene3D" id="1.10.287.130">
    <property type="match status" value="1"/>
</dbReference>
<comment type="catalytic activity">
    <reaction evidence="1">
        <text>ATP + protein L-histidine = ADP + protein N-phospho-L-histidine.</text>
        <dbReference type="EC" id="2.7.13.3"/>
    </reaction>
</comment>
<dbReference type="InterPro" id="IPR036890">
    <property type="entry name" value="HATPase_C_sf"/>
</dbReference>
<sequence>MLDQLLTDSDKFKAGCWELIAGRFGYEAPGLKFILGYANSDFEDTVTNWLKVVHPADIRVVFRAYVNYMQSDRDMPFVQRARLLHKNGSVRHVMFMGKVLQGLTVHRRKRMAGGYYDFTSQVIAIEQARHADAAKSEFLSVMSHELLTPMNAIMGFANLLSENPRIDQLEHLGMLKFSALHLLTLIEDILHFNQLDMGRIVLKEEDIHLHKLLSTIVEGHLKSANSKGLCLKLNIDDTLPAQVITDPVRLSQILNNLISNAVKFTSVGQITLDVSQIANYAEHARVHFEVKDTGIGIPGEKQQMIFETFVQASSDNKRPYNGTGLGLAITSRLLKLMSADIKVHSEPGVGSSFFFDLDLRLKNPTVRLHGKEKEFDDMSDTLADMRVLLVEDNDVNVYLAEHFLRKWQVQYDLAQNGEVALDKVKKNDYDLILMDLQMPVMDGYEATRAIRALDGKYAVLPIIALTASAELNMMTKILDAGMNSCIRKPFKPEELYKQLAANFKKNNDAGTAG</sequence>
<dbReference type="SMART" id="SM00388">
    <property type="entry name" value="HisKA"/>
    <property type="match status" value="1"/>
</dbReference>
<reference evidence="8" key="1">
    <citation type="submission" date="2020-09" db="EMBL/GenBank/DDBJ databases">
        <title>Novel species of Mucilaginibacter isolated from a glacier on the Tibetan Plateau.</title>
        <authorList>
            <person name="Liu Q."/>
            <person name="Xin Y.-H."/>
        </authorList>
    </citation>
    <scope>NUCLEOTIDE SEQUENCE</scope>
    <source>
        <strain evidence="8">ZB1P21</strain>
    </source>
</reference>
<dbReference type="InterPro" id="IPR036097">
    <property type="entry name" value="HisK_dim/P_sf"/>
</dbReference>
<dbReference type="SUPFAM" id="SSF55785">
    <property type="entry name" value="PYP-like sensor domain (PAS domain)"/>
    <property type="match status" value="1"/>
</dbReference>
<evidence type="ECO:0000313" key="9">
    <source>
        <dbReference type="Proteomes" id="UP000619078"/>
    </source>
</evidence>
<dbReference type="InterPro" id="IPR013655">
    <property type="entry name" value="PAS_fold_3"/>
</dbReference>
<dbReference type="EMBL" id="JACWMX010000012">
    <property type="protein sequence ID" value="MBD1395410.1"/>
    <property type="molecule type" value="Genomic_DNA"/>
</dbReference>
<dbReference type="Proteomes" id="UP000619078">
    <property type="component" value="Unassembled WGS sequence"/>
</dbReference>
<dbReference type="GO" id="GO:0000155">
    <property type="term" value="F:phosphorelay sensor kinase activity"/>
    <property type="evidence" value="ECO:0007669"/>
    <property type="project" value="InterPro"/>
</dbReference>
<dbReference type="Gene3D" id="3.30.565.10">
    <property type="entry name" value="Histidine kinase-like ATPase, C-terminal domain"/>
    <property type="match status" value="1"/>
</dbReference>
<evidence type="ECO:0000259" key="6">
    <source>
        <dbReference type="PROSITE" id="PS50109"/>
    </source>
</evidence>
<comment type="caution">
    <text evidence="8">The sequence shown here is derived from an EMBL/GenBank/DDBJ whole genome shotgun (WGS) entry which is preliminary data.</text>
</comment>
<protein>
    <recommendedName>
        <fullName evidence="2">histidine kinase</fullName>
        <ecNumber evidence="2">2.7.13.3</ecNumber>
    </recommendedName>
</protein>
<evidence type="ECO:0000256" key="3">
    <source>
        <dbReference type="ARBA" id="ARBA00022553"/>
    </source>
</evidence>